<accession>A0ABY7JPR3</accession>
<dbReference type="Proteomes" id="UP001164187">
    <property type="component" value="Chromosome"/>
</dbReference>
<name>A0ABY7JPR3_9FIRM</name>
<organism evidence="2 3">
    <name type="scientific">Peptostreptococcus equinus</name>
    <dbReference type="NCBI Taxonomy" id="3003601"/>
    <lineage>
        <taxon>Bacteria</taxon>
        <taxon>Bacillati</taxon>
        <taxon>Bacillota</taxon>
        <taxon>Clostridia</taxon>
        <taxon>Peptostreptococcales</taxon>
        <taxon>Peptostreptococcaceae</taxon>
        <taxon>Peptostreptococcus</taxon>
    </lineage>
</organism>
<feature type="transmembrane region" description="Helical" evidence="1">
    <location>
        <begin position="33"/>
        <end position="53"/>
    </location>
</feature>
<sequence>MLNKFKNQNNKEIKIGKAKSIMDRLKFDKNVKISWIPLIIVIILALFIAYYIALPAMTFNSFKFCLYLAITIFFVSFIIASKKGNWKIIKLPIFLIMLTLLALAFSSPIFHAKRYSNMIKIDKKSFADDFKLDSTTDIPLLDKTSAERVGDKKLGELTNLVSQYEIEDDYTQINIKNIPYRVSQLKYAGFIKWLTNHGDGISYYVKINMTNGKAELIKLDKPIKYSNADMFNRNITRHVRFQYPTKILDKSHLEIDDEDKPYYITPIIKNRIIFSGQDVDGIVITDANSGHSKMYELKEIPKWVDRVYSAEMITEQLVNYGKFKSGFLNSIFTKRGVTTPTDGYNYLAINDDVYYYTGTTSVNKDSSSLGFNLVNLRTKSAVFYSIPVANESSAMESAKGSIQEKNYSPTFPLLLKINKKPYYILSLKDDAGLIKAYSLVDAQDYQNVYTEKSLSTLFESFAKSNELIETNDPNLKPTVIQGKVEDIRDVVKNGNTVYYTKVNGKIYKLEISLGDELPFIKSGDNIELKVNKDKVKEIKLK</sequence>
<protein>
    <recommendedName>
        <fullName evidence="4">Cell shape-determining protein</fullName>
    </recommendedName>
</protein>
<keyword evidence="3" id="KW-1185">Reference proteome</keyword>
<evidence type="ECO:0008006" key="4">
    <source>
        <dbReference type="Google" id="ProtNLM"/>
    </source>
</evidence>
<gene>
    <name evidence="2" type="ORF">O0R46_02575</name>
</gene>
<proteinExistence type="predicted"/>
<keyword evidence="1" id="KW-0812">Transmembrane</keyword>
<evidence type="ECO:0000256" key="1">
    <source>
        <dbReference type="SAM" id="Phobius"/>
    </source>
</evidence>
<keyword evidence="1" id="KW-0472">Membrane</keyword>
<dbReference type="EMBL" id="CP114052">
    <property type="protein sequence ID" value="WAW15358.1"/>
    <property type="molecule type" value="Genomic_DNA"/>
</dbReference>
<reference evidence="2" key="1">
    <citation type="submission" date="2022-12" db="EMBL/GenBank/DDBJ databases">
        <title>Peptostreptococcus.</title>
        <authorList>
            <person name="Lee S.H."/>
        </authorList>
    </citation>
    <scope>NUCLEOTIDE SEQUENCE</scope>
    <source>
        <strain evidence="2">CBA3647</strain>
    </source>
</reference>
<evidence type="ECO:0000313" key="2">
    <source>
        <dbReference type="EMBL" id="WAW15358.1"/>
    </source>
</evidence>
<dbReference type="RefSeq" id="WP_269312030.1">
    <property type="nucleotide sequence ID" value="NZ_CP114052.1"/>
</dbReference>
<keyword evidence="1" id="KW-1133">Transmembrane helix</keyword>
<feature type="transmembrane region" description="Helical" evidence="1">
    <location>
        <begin position="59"/>
        <end position="79"/>
    </location>
</feature>
<evidence type="ECO:0000313" key="3">
    <source>
        <dbReference type="Proteomes" id="UP001164187"/>
    </source>
</evidence>
<feature type="transmembrane region" description="Helical" evidence="1">
    <location>
        <begin position="91"/>
        <end position="110"/>
    </location>
</feature>